<comment type="subcellular location">
    <subcellularLocation>
        <location evidence="1">Membrane</location>
        <topology evidence="1">Multi-pass membrane protein</topology>
    </subcellularLocation>
</comment>
<organism evidence="10 11">
    <name type="scientific">Opisthorchis felineus</name>
    <dbReference type="NCBI Taxonomy" id="147828"/>
    <lineage>
        <taxon>Eukaryota</taxon>
        <taxon>Metazoa</taxon>
        <taxon>Spiralia</taxon>
        <taxon>Lophotrochozoa</taxon>
        <taxon>Platyhelminthes</taxon>
        <taxon>Trematoda</taxon>
        <taxon>Digenea</taxon>
        <taxon>Opisthorchiida</taxon>
        <taxon>Opisthorchiata</taxon>
        <taxon>Opisthorchiidae</taxon>
        <taxon>Opisthorchis</taxon>
    </lineage>
</organism>
<dbReference type="AlphaFoldDB" id="A0A4S2LYB8"/>
<evidence type="ECO:0000256" key="3">
    <source>
        <dbReference type="ARBA" id="ARBA00022692"/>
    </source>
</evidence>
<accession>A0A4S2LYB8</accession>
<evidence type="ECO:0000256" key="5">
    <source>
        <dbReference type="ARBA" id="ARBA00023065"/>
    </source>
</evidence>
<dbReference type="PANTHER" id="PTHR10258">
    <property type="entry name" value="CALCIUM-ACTIVATED POTASSIUM CHANNEL SUBUNIT BETA"/>
    <property type="match status" value="1"/>
</dbReference>
<evidence type="ECO:0000256" key="9">
    <source>
        <dbReference type="SAM" id="Phobius"/>
    </source>
</evidence>
<keyword evidence="7" id="KW-0325">Glycoprotein</keyword>
<dbReference type="GO" id="GO:0015269">
    <property type="term" value="F:calcium-activated potassium channel activity"/>
    <property type="evidence" value="ECO:0007669"/>
    <property type="project" value="InterPro"/>
</dbReference>
<keyword evidence="2" id="KW-0813">Transport</keyword>
<dbReference type="GO" id="GO:0005513">
    <property type="term" value="P:detection of calcium ion"/>
    <property type="evidence" value="ECO:0007669"/>
    <property type="project" value="TreeGrafter"/>
</dbReference>
<evidence type="ECO:0000256" key="7">
    <source>
        <dbReference type="ARBA" id="ARBA00023180"/>
    </source>
</evidence>
<name>A0A4S2LYB8_OPIFE</name>
<keyword evidence="3 9" id="KW-0812">Transmembrane</keyword>
<evidence type="ECO:0000256" key="2">
    <source>
        <dbReference type="ARBA" id="ARBA00022448"/>
    </source>
</evidence>
<dbReference type="GO" id="GO:0015459">
    <property type="term" value="F:potassium channel regulator activity"/>
    <property type="evidence" value="ECO:0007669"/>
    <property type="project" value="TreeGrafter"/>
</dbReference>
<keyword evidence="5" id="KW-0406">Ion transport</keyword>
<dbReference type="EMBL" id="SJOL01006342">
    <property type="protein sequence ID" value="TGZ68852.1"/>
    <property type="molecule type" value="Genomic_DNA"/>
</dbReference>
<reference evidence="10 11" key="1">
    <citation type="journal article" date="2019" name="BMC Genomics">
        <title>New insights from Opisthorchis felineus genome: update on genomics of the epidemiologically important liver flukes.</title>
        <authorList>
            <person name="Ershov N.I."/>
            <person name="Mordvinov V.A."/>
            <person name="Prokhortchouk E.B."/>
            <person name="Pakharukova M.Y."/>
            <person name="Gunbin K.V."/>
            <person name="Ustyantsev K."/>
            <person name="Genaev M.A."/>
            <person name="Blinov A.G."/>
            <person name="Mazur A."/>
            <person name="Boulygina E."/>
            <person name="Tsygankova S."/>
            <person name="Khrameeva E."/>
            <person name="Chekanov N."/>
            <person name="Fan G."/>
            <person name="Xiao A."/>
            <person name="Zhang H."/>
            <person name="Xu X."/>
            <person name="Yang H."/>
            <person name="Solovyev V."/>
            <person name="Lee S.M."/>
            <person name="Liu X."/>
            <person name="Afonnikov D.A."/>
            <person name="Skryabin K.G."/>
        </authorList>
    </citation>
    <scope>NUCLEOTIDE SEQUENCE [LARGE SCALE GENOMIC DNA]</scope>
    <source>
        <strain evidence="10">AK-0245</strain>
        <tissue evidence="10">Whole organism</tissue>
    </source>
</reference>
<dbReference type="InterPro" id="IPR003930">
    <property type="entry name" value="K_chnl_Ca-activ_BK_bsu"/>
</dbReference>
<evidence type="ECO:0000256" key="8">
    <source>
        <dbReference type="ARBA" id="ARBA00023303"/>
    </source>
</evidence>
<protein>
    <submittedName>
        <fullName evidence="10">Uncharacterized protein</fullName>
    </submittedName>
</protein>
<gene>
    <name evidence="10" type="ORF">CRM22_004041</name>
</gene>
<keyword evidence="8" id="KW-0407">Ion channel</keyword>
<dbReference type="OrthoDB" id="6241708at2759"/>
<dbReference type="Pfam" id="PF03185">
    <property type="entry name" value="CaKB"/>
    <property type="match status" value="1"/>
</dbReference>
<keyword evidence="4 9" id="KW-1133">Transmembrane helix</keyword>
<keyword evidence="11" id="KW-1185">Reference proteome</keyword>
<feature type="transmembrane region" description="Helical" evidence="9">
    <location>
        <begin position="210"/>
        <end position="230"/>
    </location>
</feature>
<evidence type="ECO:0000256" key="6">
    <source>
        <dbReference type="ARBA" id="ARBA00023136"/>
    </source>
</evidence>
<keyword evidence="6 9" id="KW-0472">Membrane</keyword>
<evidence type="ECO:0000256" key="4">
    <source>
        <dbReference type="ARBA" id="ARBA00022989"/>
    </source>
</evidence>
<evidence type="ECO:0000313" key="11">
    <source>
        <dbReference type="Proteomes" id="UP000308267"/>
    </source>
</evidence>
<proteinExistence type="predicted"/>
<evidence type="ECO:0000313" key="10">
    <source>
        <dbReference type="EMBL" id="TGZ68852.1"/>
    </source>
</evidence>
<sequence>MTAKPSRESCPSGPILSMLADAVNLTEKQNQYGLPAGPIWHPARRVSTYRDPLLKITYLTCATVITTSLIIECILLRLVVMPYLHESGFSATRCVYIGSRIIQNAVKCENKCSKDRSTFQCIRVMVAYAKNNQNYTANLFDNIATYQHYHTLGCATSSCQRRNEANRASVEEFHQLIRRSARFDCFTHEDHVNEALLHKFYGPATLFNTLFWPLTLLVISSLVLMVVWIYDRCRAWGDENTVIA</sequence>
<evidence type="ECO:0000256" key="1">
    <source>
        <dbReference type="ARBA" id="ARBA00004141"/>
    </source>
</evidence>
<comment type="caution">
    <text evidence="10">The sequence shown here is derived from an EMBL/GenBank/DDBJ whole genome shotgun (WGS) entry which is preliminary data.</text>
</comment>
<dbReference type="PANTHER" id="PTHR10258:SF8">
    <property type="entry name" value="CALCIUM-ACTIVATED POTASSIUM CHANNEL BK ALPHA SUBUNIT DOMAIN-CONTAINING PROTEIN"/>
    <property type="match status" value="1"/>
</dbReference>
<feature type="transmembrane region" description="Helical" evidence="9">
    <location>
        <begin position="56"/>
        <end position="80"/>
    </location>
</feature>
<dbReference type="Proteomes" id="UP000308267">
    <property type="component" value="Unassembled WGS sequence"/>
</dbReference>
<dbReference type="GO" id="GO:0008076">
    <property type="term" value="C:voltage-gated potassium channel complex"/>
    <property type="evidence" value="ECO:0007669"/>
    <property type="project" value="TreeGrafter"/>
</dbReference>